<dbReference type="InterPro" id="IPR036291">
    <property type="entry name" value="NAD(P)-bd_dom_sf"/>
</dbReference>
<dbReference type="Gene3D" id="3.40.50.720">
    <property type="entry name" value="NAD(P)-binding Rossmann-like Domain"/>
    <property type="match status" value="1"/>
</dbReference>
<evidence type="ECO:0000256" key="3">
    <source>
        <dbReference type="RuleBase" id="RU000363"/>
    </source>
</evidence>
<gene>
    <name evidence="5" type="ORF">EUU22_07105</name>
</gene>
<dbReference type="Proteomes" id="UP000291088">
    <property type="component" value="Unassembled WGS sequence"/>
</dbReference>
<sequence length="268" mass="28060">MVMADGAPKWALVTGATGGLGRAFCEALARRGYNLVVSARHAAPLEELAEALRSGHGVEIAVEPADLADAGAAQVLKRAVEARGIAVETLVNNAGFGLHGRFHAQPTEAVGGMVAVNVAALTELTHAFAADMAERGGGHVLLVASTAAFQPIPGYAVYAASKAYVLSFAHALHEELRRRKVVVSVLCPGPTETEFWARAGHVLKWGARADLMQPGPVVEEGLRALYAGRPAVVTGLANRIMAFSTRLAPRSLQAKAAEVFMGSRKKKG</sequence>
<dbReference type="GO" id="GO:0016491">
    <property type="term" value="F:oxidoreductase activity"/>
    <property type="evidence" value="ECO:0007669"/>
    <property type="project" value="UniProtKB-KW"/>
</dbReference>
<dbReference type="InterPro" id="IPR002347">
    <property type="entry name" value="SDR_fam"/>
</dbReference>
<keyword evidence="6" id="KW-1185">Reference proteome</keyword>
<reference evidence="5 6" key="1">
    <citation type="submission" date="2019-01" db="EMBL/GenBank/DDBJ databases">
        <authorList>
            <person name="Deng T."/>
        </authorList>
    </citation>
    <scope>NUCLEOTIDE SEQUENCE [LARGE SCALE GENOMIC DNA]</scope>
    <source>
        <strain evidence="5 6">F8825</strain>
    </source>
</reference>
<dbReference type="PROSITE" id="PS00061">
    <property type="entry name" value="ADH_SHORT"/>
    <property type="match status" value="1"/>
</dbReference>
<feature type="domain" description="Ketoreductase" evidence="4">
    <location>
        <begin position="9"/>
        <end position="191"/>
    </location>
</feature>
<dbReference type="InterPro" id="IPR057326">
    <property type="entry name" value="KR_dom"/>
</dbReference>
<evidence type="ECO:0000313" key="6">
    <source>
        <dbReference type="Proteomes" id="UP000291088"/>
    </source>
</evidence>
<comment type="similarity">
    <text evidence="1 3">Belongs to the short-chain dehydrogenases/reductases (SDR) family.</text>
</comment>
<evidence type="ECO:0000256" key="2">
    <source>
        <dbReference type="ARBA" id="ARBA00023002"/>
    </source>
</evidence>
<dbReference type="PANTHER" id="PTHR44196:SF2">
    <property type="entry name" value="SHORT-CHAIN DEHYDROGENASE-RELATED"/>
    <property type="match status" value="1"/>
</dbReference>
<dbReference type="PANTHER" id="PTHR44196">
    <property type="entry name" value="DEHYDROGENASE/REDUCTASE SDR FAMILY MEMBER 7B"/>
    <property type="match status" value="1"/>
</dbReference>
<dbReference type="SMART" id="SM00822">
    <property type="entry name" value="PKS_KR"/>
    <property type="match status" value="1"/>
</dbReference>
<dbReference type="PIRSF" id="PIRSF000126">
    <property type="entry name" value="11-beta-HSD1"/>
    <property type="match status" value="1"/>
</dbReference>
<dbReference type="PRINTS" id="PR00081">
    <property type="entry name" value="GDHRDH"/>
</dbReference>
<dbReference type="AlphaFoldDB" id="A0A4Q2TEI2"/>
<dbReference type="CDD" id="cd05233">
    <property type="entry name" value="SDR_c"/>
    <property type="match status" value="1"/>
</dbReference>
<name>A0A4Q2TEI2_9HYPH</name>
<dbReference type="InterPro" id="IPR020904">
    <property type="entry name" value="Sc_DH/Rdtase_CS"/>
</dbReference>
<protein>
    <submittedName>
        <fullName evidence="5">SDR family oxidoreductase</fullName>
    </submittedName>
</protein>
<dbReference type="EMBL" id="SDVB01000170">
    <property type="protein sequence ID" value="RYC17733.1"/>
    <property type="molecule type" value="Genomic_DNA"/>
</dbReference>
<organism evidence="5 6">
    <name type="scientific">Ciceribacter ferrooxidans</name>
    <dbReference type="NCBI Taxonomy" id="2509717"/>
    <lineage>
        <taxon>Bacteria</taxon>
        <taxon>Pseudomonadati</taxon>
        <taxon>Pseudomonadota</taxon>
        <taxon>Alphaproteobacteria</taxon>
        <taxon>Hyphomicrobiales</taxon>
        <taxon>Rhizobiaceae</taxon>
        <taxon>Ciceribacter</taxon>
    </lineage>
</organism>
<evidence type="ECO:0000259" key="4">
    <source>
        <dbReference type="SMART" id="SM00822"/>
    </source>
</evidence>
<dbReference type="GO" id="GO:0016020">
    <property type="term" value="C:membrane"/>
    <property type="evidence" value="ECO:0007669"/>
    <property type="project" value="TreeGrafter"/>
</dbReference>
<dbReference type="SUPFAM" id="SSF51735">
    <property type="entry name" value="NAD(P)-binding Rossmann-fold domains"/>
    <property type="match status" value="1"/>
</dbReference>
<proteinExistence type="inferred from homology"/>
<evidence type="ECO:0000313" key="5">
    <source>
        <dbReference type="EMBL" id="RYC17733.1"/>
    </source>
</evidence>
<comment type="caution">
    <text evidence="5">The sequence shown here is derived from an EMBL/GenBank/DDBJ whole genome shotgun (WGS) entry which is preliminary data.</text>
</comment>
<evidence type="ECO:0000256" key="1">
    <source>
        <dbReference type="ARBA" id="ARBA00006484"/>
    </source>
</evidence>
<dbReference type="PRINTS" id="PR00080">
    <property type="entry name" value="SDRFAMILY"/>
</dbReference>
<accession>A0A4Q2TEI2</accession>
<dbReference type="Pfam" id="PF00106">
    <property type="entry name" value="adh_short"/>
    <property type="match status" value="1"/>
</dbReference>
<dbReference type="OrthoDB" id="9808814at2"/>
<keyword evidence="2" id="KW-0560">Oxidoreductase</keyword>